<reference evidence="2 3" key="1">
    <citation type="submission" date="2024-02" db="EMBL/GenBank/DDBJ databases">
        <authorList>
            <person name="Chen Y."/>
            <person name="Shah S."/>
            <person name="Dougan E. K."/>
            <person name="Thang M."/>
            <person name="Chan C."/>
        </authorList>
    </citation>
    <scope>NUCLEOTIDE SEQUENCE [LARGE SCALE GENOMIC DNA]</scope>
</reference>
<gene>
    <name evidence="2" type="ORF">SCF082_LOCUS36659</name>
</gene>
<evidence type="ECO:0000256" key="1">
    <source>
        <dbReference type="SAM" id="MobiDB-lite"/>
    </source>
</evidence>
<accession>A0ABP0PJJ8</accession>
<organism evidence="2 3">
    <name type="scientific">Durusdinium trenchii</name>
    <dbReference type="NCBI Taxonomy" id="1381693"/>
    <lineage>
        <taxon>Eukaryota</taxon>
        <taxon>Sar</taxon>
        <taxon>Alveolata</taxon>
        <taxon>Dinophyceae</taxon>
        <taxon>Suessiales</taxon>
        <taxon>Symbiodiniaceae</taxon>
        <taxon>Durusdinium</taxon>
    </lineage>
</organism>
<dbReference type="EMBL" id="CAXAMM010036469">
    <property type="protein sequence ID" value="CAK9075813.1"/>
    <property type="molecule type" value="Genomic_DNA"/>
</dbReference>
<feature type="region of interest" description="Disordered" evidence="1">
    <location>
        <begin position="70"/>
        <end position="111"/>
    </location>
</feature>
<evidence type="ECO:0000313" key="2">
    <source>
        <dbReference type="EMBL" id="CAK9075813.1"/>
    </source>
</evidence>
<evidence type="ECO:0000313" key="3">
    <source>
        <dbReference type="Proteomes" id="UP001642464"/>
    </source>
</evidence>
<keyword evidence="3" id="KW-1185">Reference proteome</keyword>
<dbReference type="Proteomes" id="UP001642464">
    <property type="component" value="Unassembled WGS sequence"/>
</dbReference>
<proteinExistence type="predicted"/>
<sequence length="111" mass="12166">MRSDAKGTEPIRFLGWRAGVSKTSVSSASTEDGQEPGLRALWSDDAALERTDGFDFSRWWEDLAPEKLQTPPKLSKAEVVRPKAKTPRSGPDPVPELEWAKTTCPAGLLEA</sequence>
<protein>
    <submittedName>
        <fullName evidence="2">Uncharacterized protein</fullName>
    </submittedName>
</protein>
<comment type="caution">
    <text evidence="2">The sequence shown here is derived from an EMBL/GenBank/DDBJ whole genome shotgun (WGS) entry which is preliminary data.</text>
</comment>
<name>A0ABP0PJJ8_9DINO</name>
<feature type="non-terminal residue" evidence="2">
    <location>
        <position position="111"/>
    </location>
</feature>